<proteinExistence type="inferred from homology"/>
<organism evidence="7">
    <name type="scientific">hydrothermal vent metagenome</name>
    <dbReference type="NCBI Taxonomy" id="652676"/>
    <lineage>
        <taxon>unclassified sequences</taxon>
        <taxon>metagenomes</taxon>
        <taxon>ecological metagenomes</taxon>
    </lineage>
</organism>
<dbReference type="GO" id="GO:0008961">
    <property type="term" value="F:phosphatidylglycerol-prolipoprotein diacylglyceryl transferase activity"/>
    <property type="evidence" value="ECO:0007669"/>
    <property type="project" value="InterPro"/>
</dbReference>
<reference evidence="7" key="1">
    <citation type="submission" date="2018-06" db="EMBL/GenBank/DDBJ databases">
        <authorList>
            <person name="Zhirakovskaya E."/>
        </authorList>
    </citation>
    <scope>NUCLEOTIDE SEQUENCE</scope>
</reference>
<feature type="transmembrane region" description="Helical" evidence="6">
    <location>
        <begin position="13"/>
        <end position="32"/>
    </location>
</feature>
<accession>A0A3B1DBK9</accession>
<dbReference type="EMBL" id="UOGE01000115">
    <property type="protein sequence ID" value="VAX26047.1"/>
    <property type="molecule type" value="Genomic_DNA"/>
</dbReference>
<dbReference type="GO" id="GO:0005886">
    <property type="term" value="C:plasma membrane"/>
    <property type="evidence" value="ECO:0007669"/>
    <property type="project" value="InterPro"/>
</dbReference>
<evidence type="ECO:0000256" key="6">
    <source>
        <dbReference type="SAM" id="Phobius"/>
    </source>
</evidence>
<dbReference type="NCBIfam" id="TIGR00544">
    <property type="entry name" value="lgt"/>
    <property type="match status" value="1"/>
</dbReference>
<evidence type="ECO:0000256" key="1">
    <source>
        <dbReference type="ARBA" id="ARBA00022475"/>
    </source>
</evidence>
<dbReference type="AlphaFoldDB" id="A0A3B1DBK9"/>
<feature type="transmembrane region" description="Helical" evidence="6">
    <location>
        <begin position="44"/>
        <end position="67"/>
    </location>
</feature>
<dbReference type="InterPro" id="IPR001640">
    <property type="entry name" value="Lgt"/>
</dbReference>
<feature type="transmembrane region" description="Helical" evidence="6">
    <location>
        <begin position="170"/>
        <end position="189"/>
    </location>
</feature>
<feature type="transmembrane region" description="Helical" evidence="6">
    <location>
        <begin position="221"/>
        <end position="246"/>
    </location>
</feature>
<evidence type="ECO:0000256" key="5">
    <source>
        <dbReference type="ARBA" id="ARBA00023136"/>
    </source>
</evidence>
<dbReference type="PANTHER" id="PTHR30589:SF0">
    <property type="entry name" value="PHOSPHATIDYLGLYCEROL--PROLIPOPROTEIN DIACYLGLYCERYL TRANSFERASE"/>
    <property type="match status" value="1"/>
</dbReference>
<dbReference type="PANTHER" id="PTHR30589">
    <property type="entry name" value="PROLIPOPROTEIN DIACYLGLYCERYL TRANSFERASE"/>
    <property type="match status" value="1"/>
</dbReference>
<keyword evidence="7" id="KW-0449">Lipoprotein</keyword>
<keyword evidence="3 6" id="KW-0812">Transmembrane</keyword>
<evidence type="ECO:0000313" key="7">
    <source>
        <dbReference type="EMBL" id="VAX26047.1"/>
    </source>
</evidence>
<gene>
    <name evidence="7" type="ORF">MNBD_NITROSPINAE02-353</name>
</gene>
<keyword evidence="5 6" id="KW-0472">Membrane</keyword>
<evidence type="ECO:0000256" key="2">
    <source>
        <dbReference type="ARBA" id="ARBA00022679"/>
    </source>
</evidence>
<dbReference type="Pfam" id="PF01790">
    <property type="entry name" value="LGT"/>
    <property type="match status" value="1"/>
</dbReference>
<keyword evidence="1" id="KW-1003">Cell membrane</keyword>
<name>A0A3B1DBK9_9ZZZZ</name>
<dbReference type="GO" id="GO:0042158">
    <property type="term" value="P:lipoprotein biosynthetic process"/>
    <property type="evidence" value="ECO:0007669"/>
    <property type="project" value="InterPro"/>
</dbReference>
<evidence type="ECO:0000256" key="4">
    <source>
        <dbReference type="ARBA" id="ARBA00022989"/>
    </source>
</evidence>
<feature type="transmembrane region" description="Helical" evidence="6">
    <location>
        <begin position="195"/>
        <end position="214"/>
    </location>
</feature>
<dbReference type="HAMAP" id="MF_01147">
    <property type="entry name" value="Lgt"/>
    <property type="match status" value="1"/>
</dbReference>
<keyword evidence="4 6" id="KW-1133">Transmembrane helix</keyword>
<feature type="transmembrane region" description="Helical" evidence="6">
    <location>
        <begin position="79"/>
        <end position="104"/>
    </location>
</feature>
<protein>
    <submittedName>
        <fullName evidence="7">Prolipoprotein diacylglyceryl transferase</fullName>
    </submittedName>
</protein>
<evidence type="ECO:0000256" key="3">
    <source>
        <dbReference type="ARBA" id="ARBA00022692"/>
    </source>
</evidence>
<sequence>MDPILFEIGPVRLYTYGLLVASGFFFGIKWAARLAKREGIDVNFIYDTAFWAIVGAIIGARFIFILTNLSYFVDHPLDIFKIWAGGLVFYGGLLGVIVAVVICARKASVDIWALADVIAPAGALGHGIGRIGCFFAGCCYGKETHVDWAVTFHDSLSIAPTGIPLHPTQLYSAANEFILFIILSMLWPYRKFKGQILLTWVVLYGITRSIIEIFRGDPRGLYFDGMVSTSQIIAGIVITVAVWLYFRNKSLYPTV</sequence>
<keyword evidence="2 7" id="KW-0808">Transferase</keyword>